<gene>
    <name evidence="1" type="ORF">BACI71_210161</name>
</gene>
<accession>A0A653VU87</accession>
<sequence>MPYLSQKKSALYKLRCMDVNFYTLKIIGGEAYVSVQKILA</sequence>
<protein>
    <submittedName>
        <fullName evidence="1">Uncharacterized protein</fullName>
    </submittedName>
</protein>
<dbReference type="AlphaFoldDB" id="A0A653VU87"/>
<organism evidence="1 2">
    <name type="scientific">Bacillus mycoides</name>
    <dbReference type="NCBI Taxonomy" id="1405"/>
    <lineage>
        <taxon>Bacteria</taxon>
        <taxon>Bacillati</taxon>
        <taxon>Bacillota</taxon>
        <taxon>Bacilli</taxon>
        <taxon>Bacillales</taxon>
        <taxon>Bacillaceae</taxon>
        <taxon>Bacillus</taxon>
        <taxon>Bacillus cereus group</taxon>
    </lineage>
</organism>
<dbReference type="EMBL" id="CABWMC010000014">
    <property type="protein sequence ID" value="VXC10016.1"/>
    <property type="molecule type" value="Genomic_DNA"/>
</dbReference>
<evidence type="ECO:0000313" key="1">
    <source>
        <dbReference type="EMBL" id="VXC10016.1"/>
    </source>
</evidence>
<dbReference type="Proteomes" id="UP000437562">
    <property type="component" value="Unassembled WGS sequence"/>
</dbReference>
<evidence type="ECO:0000313" key="2">
    <source>
        <dbReference type="Proteomes" id="UP000437562"/>
    </source>
</evidence>
<proteinExistence type="predicted"/>
<reference evidence="1 2" key="1">
    <citation type="submission" date="2019-10" db="EMBL/GenBank/DDBJ databases">
        <authorList>
            <person name="Karimi E."/>
        </authorList>
    </citation>
    <scope>NUCLEOTIDE SEQUENCE [LARGE SCALE GENOMIC DNA]</scope>
    <source>
        <strain evidence="1">Bacillus sp. 71</strain>
    </source>
</reference>
<name>A0A653VU87_BACMY</name>